<dbReference type="InterPro" id="IPR000182">
    <property type="entry name" value="GNAT_dom"/>
</dbReference>
<feature type="binding site" evidence="4">
    <location>
        <position position="231"/>
    </location>
    <ligand>
        <name>1D-myo-inositol 2-(L-cysteinylamino)-2-deoxy-alpha-D-glucopyranoside</name>
        <dbReference type="ChEBI" id="CHEBI:58887"/>
    </ligand>
</feature>
<keyword evidence="3 4" id="KW-0012">Acyltransferase</keyword>
<comment type="similarity">
    <text evidence="4">Belongs to the acetyltransferase family. MshD subfamily.</text>
</comment>
<dbReference type="PIRSF" id="PIRSF021524">
    <property type="entry name" value="MSH_acetyltransferase"/>
    <property type="match status" value="1"/>
</dbReference>
<dbReference type="InterPro" id="IPR017813">
    <property type="entry name" value="Mycothiol_AcTrfase"/>
</dbReference>
<evidence type="ECO:0000313" key="6">
    <source>
        <dbReference type="Proteomes" id="UP000467105"/>
    </source>
</evidence>
<evidence type="ECO:0000256" key="1">
    <source>
        <dbReference type="ARBA" id="ARBA00022679"/>
    </source>
</evidence>
<dbReference type="GO" id="GO:0008999">
    <property type="term" value="F:protein-N-terminal-alanine acetyltransferase activity"/>
    <property type="evidence" value="ECO:0007669"/>
    <property type="project" value="TreeGrafter"/>
</dbReference>
<comment type="function">
    <text evidence="4">Catalyzes the transfer of acetyl from acetyl-CoA to desacetylmycothiol (Cys-GlcN-Ins) to form mycothiol.</text>
</comment>
<keyword evidence="2 4" id="KW-0677">Repeat</keyword>
<feature type="binding site" evidence="4">
    <location>
        <begin position="86"/>
        <end position="88"/>
    </location>
    <ligand>
        <name>acetyl-CoA</name>
        <dbReference type="ChEBI" id="CHEBI:57288"/>
        <label>1</label>
    </ligand>
</feature>
<dbReference type="PANTHER" id="PTHR43617">
    <property type="entry name" value="L-AMINO ACID N-ACETYLTRANSFERASE"/>
    <property type="match status" value="1"/>
</dbReference>
<comment type="caution">
    <text evidence="4">Lacks conserved residue(s) required for the propagation of feature annotation.</text>
</comment>
<dbReference type="HAMAP" id="MF_01698">
    <property type="entry name" value="MshD"/>
    <property type="match status" value="1"/>
</dbReference>
<dbReference type="GO" id="GO:0010125">
    <property type="term" value="P:mycothiol biosynthetic process"/>
    <property type="evidence" value="ECO:0007669"/>
    <property type="project" value="UniProtKB-UniRule"/>
</dbReference>
<evidence type="ECO:0000256" key="3">
    <source>
        <dbReference type="ARBA" id="ARBA00023315"/>
    </source>
</evidence>
<reference evidence="5 6" key="1">
    <citation type="journal article" date="2019" name="Emerg. Microbes Infect.">
        <title>Comprehensive subspecies identification of 175 nontuberculous mycobacteria species based on 7547 genomic profiles.</title>
        <authorList>
            <person name="Matsumoto Y."/>
            <person name="Kinjo T."/>
            <person name="Motooka D."/>
            <person name="Nabeya D."/>
            <person name="Jung N."/>
            <person name="Uechi K."/>
            <person name="Horii T."/>
            <person name="Iida T."/>
            <person name="Fujita J."/>
            <person name="Nakamura S."/>
        </authorList>
    </citation>
    <scope>NUCLEOTIDE SEQUENCE [LARGE SCALE GENOMIC DNA]</scope>
    <source>
        <strain evidence="5 6">JCM 14742</strain>
    </source>
</reference>
<dbReference type="AlphaFoldDB" id="A0A7I7YZL2"/>
<feature type="binding site" evidence="4">
    <location>
        <position position="283"/>
    </location>
    <ligand>
        <name>1D-myo-inositol 2-(L-cysteinylamino)-2-deoxy-alpha-D-glucopyranoside</name>
        <dbReference type="ChEBI" id="CHEBI:58887"/>
    </ligand>
</feature>
<dbReference type="GO" id="GO:0035447">
    <property type="term" value="F:mycothiol synthase activity"/>
    <property type="evidence" value="ECO:0007669"/>
    <property type="project" value="UniProtKB-UniRule"/>
</dbReference>
<dbReference type="CDD" id="cd04301">
    <property type="entry name" value="NAT_SF"/>
    <property type="match status" value="1"/>
</dbReference>
<gene>
    <name evidence="4 5" type="primary">mshD</name>
    <name evidence="5" type="ORF">MPRM_46190</name>
</gene>
<comment type="catalytic activity">
    <reaction evidence="4">
        <text>1D-myo-inositol 2-(L-cysteinylamino)-2-deoxy-alpha-D-glucopyranoside + acetyl-CoA = mycothiol + CoA + H(+)</text>
        <dbReference type="Rhea" id="RHEA:26172"/>
        <dbReference type="ChEBI" id="CHEBI:15378"/>
        <dbReference type="ChEBI" id="CHEBI:16768"/>
        <dbReference type="ChEBI" id="CHEBI:57287"/>
        <dbReference type="ChEBI" id="CHEBI:57288"/>
        <dbReference type="ChEBI" id="CHEBI:58887"/>
        <dbReference type="EC" id="2.3.1.189"/>
    </reaction>
</comment>
<organism evidence="5 6">
    <name type="scientific">Mycobacterium parmense</name>
    <dbReference type="NCBI Taxonomy" id="185642"/>
    <lineage>
        <taxon>Bacteria</taxon>
        <taxon>Bacillati</taxon>
        <taxon>Actinomycetota</taxon>
        <taxon>Actinomycetes</taxon>
        <taxon>Mycobacteriales</taxon>
        <taxon>Mycobacteriaceae</taxon>
        <taxon>Mycobacterium</taxon>
        <taxon>Mycobacterium simiae complex</taxon>
    </lineage>
</organism>
<feature type="binding site" evidence="4">
    <location>
        <begin position="245"/>
        <end position="247"/>
    </location>
    <ligand>
        <name>acetyl-CoA</name>
        <dbReference type="ChEBI" id="CHEBI:57288"/>
        <label>2</label>
    </ligand>
</feature>
<dbReference type="EMBL" id="AP022614">
    <property type="protein sequence ID" value="BBZ47338.1"/>
    <property type="molecule type" value="Genomic_DNA"/>
</dbReference>
<name>A0A7I7YZL2_9MYCO</name>
<keyword evidence="6" id="KW-1185">Reference proteome</keyword>
<comment type="subunit">
    <text evidence="4">Monomer.</text>
</comment>
<feature type="binding site" evidence="4">
    <location>
        <begin position="288"/>
        <end position="293"/>
    </location>
    <ligand>
        <name>acetyl-CoA</name>
        <dbReference type="ChEBI" id="CHEBI:57288"/>
        <label>2</label>
    </ligand>
</feature>
<dbReference type="NCBIfam" id="TIGR03448">
    <property type="entry name" value="mycothiol_MshD"/>
    <property type="match status" value="1"/>
</dbReference>
<dbReference type="Proteomes" id="UP000467105">
    <property type="component" value="Chromosome"/>
</dbReference>
<dbReference type="PROSITE" id="PS51186">
    <property type="entry name" value="GNAT"/>
    <property type="match status" value="1"/>
</dbReference>
<dbReference type="SUPFAM" id="SSF55729">
    <property type="entry name" value="Acyl-CoA N-acyltransferases (Nat)"/>
    <property type="match status" value="1"/>
</dbReference>
<dbReference type="InterPro" id="IPR016181">
    <property type="entry name" value="Acyl_CoA_acyltransferase"/>
</dbReference>
<evidence type="ECO:0000256" key="2">
    <source>
        <dbReference type="ARBA" id="ARBA00022737"/>
    </source>
</evidence>
<keyword evidence="1 4" id="KW-0808">Transferase</keyword>
<sequence>MTPADWRVALTPQEQQQVRDLVAAATDFDGVAPVGEQVLRELAHDRTEHLLVTAPDPDGRSAPAAGVVGYLNLTPPRDGGPGMAELVVHPLARRRGLGAALARAAMDKTGGGNRFWAHGTLASAAATAAALGLVAVRELVQMRRSLRDLPAAIPQAPGVRVRPYAGPADDAELLRVNNSAFVHHPEQGGWTEVELAERRNEPWFDPAGLFLAFGDDAREDAGKLLGFHWTKVHLDRPGLGEVYVVAVDPSAQGRGLGHTLTAVGVEWLARKLAGAPEPTVMLYVESDNVAAVRTYERLGFTTFSVDTAYASPRGPG</sequence>
<dbReference type="Pfam" id="PF00583">
    <property type="entry name" value="Acetyltransf_1"/>
    <property type="match status" value="2"/>
</dbReference>
<dbReference type="Gene3D" id="3.40.630.30">
    <property type="match status" value="1"/>
</dbReference>
<protein>
    <recommendedName>
        <fullName evidence="4">Mycothiol acetyltransferase</fullName>
        <shortName evidence="4">MSH acetyltransferase</shortName>
        <ecNumber evidence="4">2.3.1.189</ecNumber>
    </recommendedName>
    <alternativeName>
        <fullName evidence="4">Mycothiol synthase</fullName>
    </alternativeName>
</protein>
<dbReference type="OrthoDB" id="3208058at2"/>
<proteinExistence type="inferred from homology"/>
<accession>A0A7I7YZL2</accession>
<dbReference type="PANTHER" id="PTHR43617:SF31">
    <property type="entry name" value="MYCOTHIOL ACETYLTRANSFERASE"/>
    <property type="match status" value="1"/>
</dbReference>
<evidence type="ECO:0000313" key="5">
    <source>
        <dbReference type="EMBL" id="BBZ47338.1"/>
    </source>
</evidence>
<feature type="binding site" evidence="4">
    <location>
        <position position="186"/>
    </location>
    <ligand>
        <name>1D-myo-inositol 2-(L-cysteinylamino)-2-deoxy-alpha-D-glucopyranoside</name>
        <dbReference type="ChEBI" id="CHEBI:58887"/>
    </ligand>
</feature>
<feature type="binding site" evidence="4">
    <location>
        <position position="241"/>
    </location>
    <ligand>
        <name>1D-myo-inositol 2-(L-cysteinylamino)-2-deoxy-alpha-D-glucopyranoside</name>
        <dbReference type="ChEBI" id="CHEBI:58887"/>
    </ligand>
</feature>
<evidence type="ECO:0000256" key="4">
    <source>
        <dbReference type="HAMAP-Rule" id="MF_01698"/>
    </source>
</evidence>
<dbReference type="EC" id="2.3.1.189" evidence="4"/>
<feature type="binding site" evidence="4">
    <location>
        <begin position="252"/>
        <end position="258"/>
    </location>
    <ligand>
        <name>acetyl-CoA</name>
        <dbReference type="ChEBI" id="CHEBI:57288"/>
        <label>2</label>
    </ligand>
</feature>
<dbReference type="InterPro" id="IPR050276">
    <property type="entry name" value="MshD_Acetyltransferase"/>
</dbReference>
<dbReference type="RefSeq" id="WP_085268416.1">
    <property type="nucleotide sequence ID" value="NZ_AP022614.1"/>
</dbReference>
<feature type="binding site" evidence="4">
    <location>
        <position position="36"/>
    </location>
    <ligand>
        <name>1D-myo-inositol 2-(L-cysteinylamino)-2-deoxy-alpha-D-glucopyranoside</name>
        <dbReference type="ChEBI" id="CHEBI:58887"/>
    </ligand>
</feature>